<accession>A0A9X1FWK2</accession>
<gene>
    <name evidence="1" type="ORF">KX928_14480</name>
</gene>
<organism evidence="1 2">
    <name type="scientific">Roseobacter insulae</name>
    <dbReference type="NCBI Taxonomy" id="2859783"/>
    <lineage>
        <taxon>Bacteria</taxon>
        <taxon>Pseudomonadati</taxon>
        <taxon>Pseudomonadota</taxon>
        <taxon>Alphaproteobacteria</taxon>
        <taxon>Rhodobacterales</taxon>
        <taxon>Roseobacteraceae</taxon>
        <taxon>Roseobacter</taxon>
    </lineage>
</organism>
<dbReference type="AlphaFoldDB" id="A0A9X1FWK2"/>
<proteinExistence type="predicted"/>
<name>A0A9X1FWK2_9RHOB</name>
<evidence type="ECO:0000313" key="1">
    <source>
        <dbReference type="EMBL" id="MBW4708993.1"/>
    </source>
</evidence>
<dbReference type="EMBL" id="JAHXDN010000004">
    <property type="protein sequence ID" value="MBW4708993.1"/>
    <property type="molecule type" value="Genomic_DNA"/>
</dbReference>
<comment type="caution">
    <text evidence="1">The sequence shown here is derived from an EMBL/GenBank/DDBJ whole genome shotgun (WGS) entry which is preliminary data.</text>
</comment>
<protein>
    <submittedName>
        <fullName evidence="1">Uncharacterized protein</fullName>
    </submittedName>
</protein>
<dbReference type="Proteomes" id="UP001138661">
    <property type="component" value="Unassembled WGS sequence"/>
</dbReference>
<dbReference type="RefSeq" id="WP_219504017.1">
    <property type="nucleotide sequence ID" value="NZ_JAHXDN010000004.1"/>
</dbReference>
<reference evidence="1" key="1">
    <citation type="submission" date="2021-07" db="EMBL/GenBank/DDBJ databases">
        <title>Roseobacter insulae sp. nov., isolated from a tidal flat.</title>
        <authorList>
            <person name="Park S."/>
            <person name="Yoon J.-H."/>
        </authorList>
    </citation>
    <scope>NUCLEOTIDE SEQUENCE</scope>
    <source>
        <strain evidence="1">YSTF-M11</strain>
    </source>
</reference>
<sequence>MNSTTRLVLGTLVTLGIAAFSYATSVFGLIPETDAASSLNTSIMITILGFVATERLSAHAFFKERTDAAINDINIFDSTFRLYEDSALATEDILKIQKPVAAISNTHFKCDHLEGYEEQFYEPGLAARFNKRRKALIDSGTQWTDCIGRVDTDIFEKIHAWAREKATRKFFLYESDQEFPAINFILFEFQDGTKEVYFGWPVSHKQPREGKVFRSRDAGVCSHFKMVFQAMCASSDKLNSTDTAPGAIAADQSDAV</sequence>
<keyword evidence="2" id="KW-1185">Reference proteome</keyword>
<evidence type="ECO:0000313" key="2">
    <source>
        <dbReference type="Proteomes" id="UP001138661"/>
    </source>
</evidence>